<protein>
    <submittedName>
        <fullName evidence="2">Uncharacterized protein</fullName>
    </submittedName>
</protein>
<gene>
    <name evidence="2" type="ORF">SORBI_3007G057600</name>
</gene>
<feature type="compositionally biased region" description="Gly residues" evidence="1">
    <location>
        <begin position="158"/>
        <end position="167"/>
    </location>
</feature>
<feature type="region of interest" description="Disordered" evidence="1">
    <location>
        <begin position="111"/>
        <end position="167"/>
    </location>
</feature>
<dbReference type="Proteomes" id="UP000000768">
    <property type="component" value="Chromosome 7"/>
</dbReference>
<reference evidence="2 3" key="1">
    <citation type="journal article" date="2009" name="Nature">
        <title>The Sorghum bicolor genome and the diversification of grasses.</title>
        <authorList>
            <person name="Paterson A.H."/>
            <person name="Bowers J.E."/>
            <person name="Bruggmann R."/>
            <person name="Dubchak I."/>
            <person name="Grimwood J."/>
            <person name="Gundlach H."/>
            <person name="Haberer G."/>
            <person name="Hellsten U."/>
            <person name="Mitros T."/>
            <person name="Poliakov A."/>
            <person name="Schmutz J."/>
            <person name="Spannagl M."/>
            <person name="Tang H."/>
            <person name="Wang X."/>
            <person name="Wicker T."/>
            <person name="Bharti A.K."/>
            <person name="Chapman J."/>
            <person name="Feltus F.A."/>
            <person name="Gowik U."/>
            <person name="Grigoriev I.V."/>
            <person name="Lyons E."/>
            <person name="Maher C.A."/>
            <person name="Martis M."/>
            <person name="Narechania A."/>
            <person name="Otillar R.P."/>
            <person name="Penning B.W."/>
            <person name="Salamov A.A."/>
            <person name="Wang Y."/>
            <person name="Zhang L."/>
            <person name="Carpita N.C."/>
            <person name="Freeling M."/>
            <person name="Gingle A.R."/>
            <person name="Hash C.T."/>
            <person name="Keller B."/>
            <person name="Klein P."/>
            <person name="Kresovich S."/>
            <person name="McCann M.C."/>
            <person name="Ming R."/>
            <person name="Peterson D.G."/>
            <person name="Mehboob-ur-Rahman"/>
            <person name="Ware D."/>
            <person name="Westhoff P."/>
            <person name="Mayer K.F."/>
            <person name="Messing J."/>
            <person name="Rokhsar D.S."/>
        </authorList>
    </citation>
    <scope>NUCLEOTIDE SEQUENCE [LARGE SCALE GENOMIC DNA]</scope>
    <source>
        <strain evidence="3">cv. BTx623</strain>
    </source>
</reference>
<name>A0A1B6PFZ5_SORBI</name>
<evidence type="ECO:0000313" key="2">
    <source>
        <dbReference type="EMBL" id="KXG24547.1"/>
    </source>
</evidence>
<dbReference type="EMBL" id="CM000766">
    <property type="protein sequence ID" value="KXG24547.1"/>
    <property type="molecule type" value="Genomic_DNA"/>
</dbReference>
<accession>A0A1B6PFZ5</accession>
<organism evidence="2 3">
    <name type="scientific">Sorghum bicolor</name>
    <name type="common">Sorghum</name>
    <name type="synonym">Sorghum vulgare</name>
    <dbReference type="NCBI Taxonomy" id="4558"/>
    <lineage>
        <taxon>Eukaryota</taxon>
        <taxon>Viridiplantae</taxon>
        <taxon>Streptophyta</taxon>
        <taxon>Embryophyta</taxon>
        <taxon>Tracheophyta</taxon>
        <taxon>Spermatophyta</taxon>
        <taxon>Magnoliopsida</taxon>
        <taxon>Liliopsida</taxon>
        <taxon>Poales</taxon>
        <taxon>Poaceae</taxon>
        <taxon>PACMAD clade</taxon>
        <taxon>Panicoideae</taxon>
        <taxon>Andropogonodae</taxon>
        <taxon>Andropogoneae</taxon>
        <taxon>Sorghinae</taxon>
        <taxon>Sorghum</taxon>
    </lineage>
</organism>
<sequence>MASSSSLSFPLHLLLYTPSSSSSTRLRPSTAYRPSPSARLLQMQPTTKGGRLKSVTVVTAAAASYEDEAAAVVGNHGGDDDGVAATTSLHRVVADDGVALTPELRVVGGRGALCSSPKGRPAGPTREDDGGGKTHDAAAPTFVKRARGPTPPCLPAEGSGGNGGCKH</sequence>
<dbReference type="OrthoDB" id="10537179at2759"/>
<feature type="compositionally biased region" description="Basic and acidic residues" evidence="1">
    <location>
        <begin position="125"/>
        <end position="136"/>
    </location>
</feature>
<feature type="region of interest" description="Disordered" evidence="1">
    <location>
        <begin position="19"/>
        <end position="48"/>
    </location>
</feature>
<feature type="compositionally biased region" description="Low complexity" evidence="1">
    <location>
        <begin position="19"/>
        <end position="30"/>
    </location>
</feature>
<evidence type="ECO:0000256" key="1">
    <source>
        <dbReference type="SAM" id="MobiDB-lite"/>
    </source>
</evidence>
<proteinExistence type="predicted"/>
<reference evidence="3" key="2">
    <citation type="journal article" date="2018" name="Plant J.">
        <title>The Sorghum bicolor reference genome: improved assembly, gene annotations, a transcriptome atlas, and signatures of genome organization.</title>
        <authorList>
            <person name="McCormick R.F."/>
            <person name="Truong S.K."/>
            <person name="Sreedasyam A."/>
            <person name="Jenkins J."/>
            <person name="Shu S."/>
            <person name="Sims D."/>
            <person name="Kennedy M."/>
            <person name="Amirebrahimi M."/>
            <person name="Weers B.D."/>
            <person name="McKinley B."/>
            <person name="Mattison A."/>
            <person name="Morishige D.T."/>
            <person name="Grimwood J."/>
            <person name="Schmutz J."/>
            <person name="Mullet J.E."/>
        </authorList>
    </citation>
    <scope>NUCLEOTIDE SEQUENCE [LARGE SCALE GENOMIC DNA]</scope>
    <source>
        <strain evidence="3">cv. BTx623</strain>
    </source>
</reference>
<evidence type="ECO:0000313" key="3">
    <source>
        <dbReference type="Proteomes" id="UP000000768"/>
    </source>
</evidence>
<dbReference type="AlphaFoldDB" id="A0A1B6PFZ5"/>
<dbReference type="Gramene" id="KXG24547">
    <property type="protein sequence ID" value="KXG24547"/>
    <property type="gene ID" value="SORBI_3007G057600"/>
</dbReference>
<keyword evidence="3" id="KW-1185">Reference proteome</keyword>
<dbReference type="InParanoid" id="A0A1B6PFZ5"/>